<organism evidence="1 2">
    <name type="scientific">Gigaspora margarita</name>
    <dbReference type="NCBI Taxonomy" id="4874"/>
    <lineage>
        <taxon>Eukaryota</taxon>
        <taxon>Fungi</taxon>
        <taxon>Fungi incertae sedis</taxon>
        <taxon>Mucoromycota</taxon>
        <taxon>Glomeromycotina</taxon>
        <taxon>Glomeromycetes</taxon>
        <taxon>Diversisporales</taxon>
        <taxon>Gigasporaceae</taxon>
        <taxon>Gigaspora</taxon>
    </lineage>
</organism>
<proteinExistence type="predicted"/>
<dbReference type="AlphaFoldDB" id="A0A8H4AMA5"/>
<reference evidence="1 2" key="1">
    <citation type="journal article" date="2019" name="Environ. Microbiol.">
        <title>At the nexus of three kingdoms: the genome of the mycorrhizal fungus Gigaspora margarita provides insights into plant, endobacterial and fungal interactions.</title>
        <authorList>
            <person name="Venice F."/>
            <person name="Ghignone S."/>
            <person name="Salvioli di Fossalunga A."/>
            <person name="Amselem J."/>
            <person name="Novero M."/>
            <person name="Xianan X."/>
            <person name="Sedzielewska Toro K."/>
            <person name="Morin E."/>
            <person name="Lipzen A."/>
            <person name="Grigoriev I.V."/>
            <person name="Henrissat B."/>
            <person name="Martin F.M."/>
            <person name="Bonfante P."/>
        </authorList>
    </citation>
    <scope>NUCLEOTIDE SEQUENCE [LARGE SCALE GENOMIC DNA]</scope>
    <source>
        <strain evidence="1 2">BEG34</strain>
    </source>
</reference>
<dbReference type="Proteomes" id="UP000439903">
    <property type="component" value="Unassembled WGS sequence"/>
</dbReference>
<dbReference type="EMBL" id="WTPW01000429">
    <property type="protein sequence ID" value="KAF0512137.1"/>
    <property type="molecule type" value="Genomic_DNA"/>
</dbReference>
<dbReference type="OrthoDB" id="2376560at2759"/>
<comment type="caution">
    <text evidence="1">The sequence shown here is derived from an EMBL/GenBank/DDBJ whole genome shotgun (WGS) entry which is preliminary data.</text>
</comment>
<name>A0A8H4AMA5_GIGMA</name>
<sequence>MSIITCVFTFPELVNLADLGTYPEAEYYLSLLNLNKQGITKGETIPNLEYAKQFNKWLQQAAKTEYAKAEELCNKLSD</sequence>
<evidence type="ECO:0000313" key="2">
    <source>
        <dbReference type="Proteomes" id="UP000439903"/>
    </source>
</evidence>
<evidence type="ECO:0000313" key="1">
    <source>
        <dbReference type="EMBL" id="KAF0512137.1"/>
    </source>
</evidence>
<accession>A0A8H4AMA5</accession>
<protein>
    <submittedName>
        <fullName evidence="1">Uncharacterized protein</fullName>
    </submittedName>
</protein>
<keyword evidence="2" id="KW-1185">Reference proteome</keyword>
<gene>
    <name evidence="1" type="ORF">F8M41_018070</name>
</gene>